<reference evidence="6 7" key="1">
    <citation type="submission" date="2023-11" db="EMBL/GenBank/DDBJ databases">
        <title>MicrobeMod: A computational toolkit for identifying prokaryotic methylation and restriction-modification with nanopore sequencing.</title>
        <authorList>
            <person name="Crits-Christoph A."/>
            <person name="Kang S.C."/>
            <person name="Lee H."/>
            <person name="Ostrov N."/>
        </authorList>
    </citation>
    <scope>NUCLEOTIDE SEQUENCE [LARGE SCALE GENOMIC DNA]</scope>
    <source>
        <strain evidence="6 7">DSMZ 16071</strain>
    </source>
</reference>
<feature type="transmembrane region" description="Helical" evidence="4">
    <location>
        <begin position="21"/>
        <end position="50"/>
    </location>
</feature>
<protein>
    <recommendedName>
        <fullName evidence="1">diguanylate cyclase</fullName>
        <ecNumber evidence="1">2.7.7.65</ecNumber>
    </recommendedName>
</protein>
<evidence type="ECO:0000313" key="6">
    <source>
        <dbReference type="EMBL" id="WQG85968.1"/>
    </source>
</evidence>
<gene>
    <name evidence="6" type="ORF">SR900_03550</name>
</gene>
<keyword evidence="4" id="KW-1133">Transmembrane helix</keyword>
<dbReference type="PANTHER" id="PTHR45138:SF9">
    <property type="entry name" value="DIGUANYLATE CYCLASE DGCM-RELATED"/>
    <property type="match status" value="1"/>
</dbReference>
<dbReference type="SUPFAM" id="SSF55073">
    <property type="entry name" value="Nucleotide cyclase"/>
    <property type="match status" value="1"/>
</dbReference>
<comment type="catalytic activity">
    <reaction evidence="2">
        <text>2 GTP = 3',3'-c-di-GMP + 2 diphosphate</text>
        <dbReference type="Rhea" id="RHEA:24898"/>
        <dbReference type="ChEBI" id="CHEBI:33019"/>
        <dbReference type="ChEBI" id="CHEBI:37565"/>
        <dbReference type="ChEBI" id="CHEBI:58805"/>
        <dbReference type="EC" id="2.7.7.65"/>
    </reaction>
</comment>
<dbReference type="EC" id="2.7.7.65" evidence="1"/>
<dbReference type="Gene3D" id="3.30.450.20">
    <property type="entry name" value="PAS domain"/>
    <property type="match status" value="1"/>
</dbReference>
<feature type="transmembrane region" description="Helical" evidence="4">
    <location>
        <begin position="84"/>
        <end position="104"/>
    </location>
</feature>
<dbReference type="Proteomes" id="UP001324185">
    <property type="component" value="Chromosome"/>
</dbReference>
<dbReference type="PANTHER" id="PTHR45138">
    <property type="entry name" value="REGULATORY COMPONENTS OF SENSORY TRANSDUCTION SYSTEM"/>
    <property type="match status" value="1"/>
</dbReference>
<evidence type="ECO:0000256" key="4">
    <source>
        <dbReference type="SAM" id="Phobius"/>
    </source>
</evidence>
<dbReference type="NCBIfam" id="TIGR00254">
    <property type="entry name" value="GGDEF"/>
    <property type="match status" value="1"/>
</dbReference>
<dbReference type="Pfam" id="PF00990">
    <property type="entry name" value="GGDEF"/>
    <property type="match status" value="1"/>
</dbReference>
<keyword evidence="4" id="KW-0812">Transmembrane</keyword>
<dbReference type="InterPro" id="IPR043128">
    <property type="entry name" value="Rev_trsase/Diguanyl_cyclase"/>
</dbReference>
<dbReference type="PROSITE" id="PS50887">
    <property type="entry name" value="GGDEF"/>
    <property type="match status" value="1"/>
</dbReference>
<feature type="transmembrane region" description="Helical" evidence="4">
    <location>
        <begin position="110"/>
        <end position="132"/>
    </location>
</feature>
<evidence type="ECO:0000256" key="2">
    <source>
        <dbReference type="ARBA" id="ARBA00034247"/>
    </source>
</evidence>
<feature type="transmembrane region" description="Helical" evidence="4">
    <location>
        <begin position="56"/>
        <end position="72"/>
    </location>
</feature>
<dbReference type="CDD" id="cd12914">
    <property type="entry name" value="PDC1_DGC_like"/>
    <property type="match status" value="1"/>
</dbReference>
<feature type="coiled-coil region" evidence="3">
    <location>
        <begin position="499"/>
        <end position="526"/>
    </location>
</feature>
<keyword evidence="4" id="KW-0472">Membrane</keyword>
<keyword evidence="3" id="KW-0175">Coiled coil</keyword>
<dbReference type="EMBL" id="CP140158">
    <property type="protein sequence ID" value="WQG85968.1"/>
    <property type="molecule type" value="Genomic_DNA"/>
</dbReference>
<evidence type="ECO:0000256" key="3">
    <source>
        <dbReference type="SAM" id="Coils"/>
    </source>
</evidence>
<dbReference type="RefSeq" id="WP_018623988.1">
    <property type="nucleotide sequence ID" value="NZ_CP140158.1"/>
</dbReference>
<dbReference type="InterPro" id="IPR029787">
    <property type="entry name" value="Nucleotide_cyclase"/>
</dbReference>
<keyword evidence="7" id="KW-1185">Reference proteome</keyword>
<dbReference type="CDD" id="cd01949">
    <property type="entry name" value="GGDEF"/>
    <property type="match status" value="1"/>
</dbReference>
<dbReference type="GO" id="GO:0052621">
    <property type="term" value="F:diguanylate cyclase activity"/>
    <property type="evidence" value="ECO:0007669"/>
    <property type="project" value="UniProtKB-EC"/>
</dbReference>
<dbReference type="InterPro" id="IPR050469">
    <property type="entry name" value="Diguanylate_Cyclase"/>
</dbReference>
<dbReference type="SMART" id="SM00267">
    <property type="entry name" value="GGDEF"/>
    <property type="match status" value="1"/>
</dbReference>
<keyword evidence="6" id="KW-0808">Transferase</keyword>
<feature type="domain" description="GGDEF" evidence="5">
    <location>
        <begin position="554"/>
        <end position="689"/>
    </location>
</feature>
<sequence>MALLFNSFLIAHLYGNLSLHFGQIFIIFCLVTRGLYPAVFAALIGSIGLYVETHNPAFFINSILEILVLYALSRRGWVLLVADVVYWLVIGIPITYVFVIYFFGISSSDFIQVIMLKQLLNGVLVVSAASLLRPFLPTRWHRLDIQQQLPKLSYRIFELSMISILLPSLIITLILSNNSAKIAEQQASELLGVQADHYTEITRNHLTHHQRMVDNLANTFSWQPYKDKEKLEFLLDAQSQYPDVFSMLITDENGYVIHGAPQEFEDTLQGLSRAEKMVDDRLYFQVPYSRNTHYISDVFQARGYGNDPIVAISSPYFEGEQFSGIVQATLNLANFEKFGAGTSGFSVFVIVTDAKNKLVYASEILNLEPLSEFLPEKIEQVYTDELPLLKLSEGFFLFKNRVTEGGWKIYTLSSPDTLIDAYKNDFYNLIVSLLIIASIVLLVVQKFSKQITRPLETIVRHFSSNEPIPRKARSIYSSVEIESVREQLQQAQHFMLEYQKTLQEQVEEKTKELREANDKLALVSVQDELTQIYNRRGFDQNVKNAFAVSIRHATPITMAILDIDHFKNVNDQWGHAAGDQCIIMVAEEMKKRFKRDSDFVARYGGEEFVVFIAGGDINIHRQMLDELRLNIANHEIYYEEKIISITVSIGAYSVKDDLNITYDKLVSNADKLLYKSKTSGRNQLSAGQQ</sequence>
<evidence type="ECO:0000259" key="5">
    <source>
        <dbReference type="PROSITE" id="PS50887"/>
    </source>
</evidence>
<dbReference type="InterPro" id="IPR000160">
    <property type="entry name" value="GGDEF_dom"/>
</dbReference>
<accession>A0ABZ0X6H1</accession>
<evidence type="ECO:0000256" key="1">
    <source>
        <dbReference type="ARBA" id="ARBA00012528"/>
    </source>
</evidence>
<feature type="transmembrane region" description="Helical" evidence="4">
    <location>
        <begin position="152"/>
        <end position="175"/>
    </location>
</feature>
<organism evidence="6 7">
    <name type="scientific">Kangiella aquimarina</name>
    <dbReference type="NCBI Taxonomy" id="261965"/>
    <lineage>
        <taxon>Bacteria</taxon>
        <taxon>Pseudomonadati</taxon>
        <taxon>Pseudomonadota</taxon>
        <taxon>Gammaproteobacteria</taxon>
        <taxon>Kangiellales</taxon>
        <taxon>Kangiellaceae</taxon>
        <taxon>Kangiella</taxon>
    </lineage>
</organism>
<evidence type="ECO:0000313" key="7">
    <source>
        <dbReference type="Proteomes" id="UP001324185"/>
    </source>
</evidence>
<proteinExistence type="predicted"/>
<dbReference type="Gene3D" id="3.30.70.270">
    <property type="match status" value="1"/>
</dbReference>
<keyword evidence="6" id="KW-0548">Nucleotidyltransferase</keyword>
<feature type="transmembrane region" description="Helical" evidence="4">
    <location>
        <begin position="426"/>
        <end position="444"/>
    </location>
</feature>
<name>A0ABZ0X6H1_9GAMM</name>